<name>A0AAP0IAK8_9MAGN</name>
<gene>
    <name evidence="2" type="ORF">Scep_019312</name>
</gene>
<protein>
    <submittedName>
        <fullName evidence="2">Uncharacterized protein</fullName>
    </submittedName>
</protein>
<dbReference type="Proteomes" id="UP001419268">
    <property type="component" value="Unassembled WGS sequence"/>
</dbReference>
<sequence length="93" mass="10113">MGKRSMCKPFKCEIETGVSSHFDPLPHRALFKLGSIFLSFLVILSSGIHSITGALLFDPPCLGSLSSSLPSPSSSSRGFFLVELSPRWTISRL</sequence>
<accession>A0AAP0IAK8</accession>
<comment type="caution">
    <text evidence="2">The sequence shown here is derived from an EMBL/GenBank/DDBJ whole genome shotgun (WGS) entry which is preliminary data.</text>
</comment>
<keyword evidence="1" id="KW-0812">Transmembrane</keyword>
<keyword evidence="1" id="KW-0472">Membrane</keyword>
<proteinExistence type="predicted"/>
<dbReference type="EMBL" id="JBBNAG010000008">
    <property type="protein sequence ID" value="KAK9111793.1"/>
    <property type="molecule type" value="Genomic_DNA"/>
</dbReference>
<keyword evidence="1" id="KW-1133">Transmembrane helix</keyword>
<evidence type="ECO:0000313" key="3">
    <source>
        <dbReference type="Proteomes" id="UP001419268"/>
    </source>
</evidence>
<reference evidence="2 3" key="1">
    <citation type="submission" date="2024-01" db="EMBL/GenBank/DDBJ databases">
        <title>Genome assemblies of Stephania.</title>
        <authorList>
            <person name="Yang L."/>
        </authorList>
    </citation>
    <scope>NUCLEOTIDE SEQUENCE [LARGE SCALE GENOMIC DNA]</scope>
    <source>
        <strain evidence="2">JXDWG</strain>
        <tissue evidence="2">Leaf</tissue>
    </source>
</reference>
<evidence type="ECO:0000256" key="1">
    <source>
        <dbReference type="SAM" id="Phobius"/>
    </source>
</evidence>
<dbReference type="AlphaFoldDB" id="A0AAP0IAK8"/>
<organism evidence="2 3">
    <name type="scientific">Stephania cephalantha</name>
    <dbReference type="NCBI Taxonomy" id="152367"/>
    <lineage>
        <taxon>Eukaryota</taxon>
        <taxon>Viridiplantae</taxon>
        <taxon>Streptophyta</taxon>
        <taxon>Embryophyta</taxon>
        <taxon>Tracheophyta</taxon>
        <taxon>Spermatophyta</taxon>
        <taxon>Magnoliopsida</taxon>
        <taxon>Ranunculales</taxon>
        <taxon>Menispermaceae</taxon>
        <taxon>Menispermoideae</taxon>
        <taxon>Cissampelideae</taxon>
        <taxon>Stephania</taxon>
    </lineage>
</organism>
<keyword evidence="3" id="KW-1185">Reference proteome</keyword>
<feature type="transmembrane region" description="Helical" evidence="1">
    <location>
        <begin position="36"/>
        <end position="57"/>
    </location>
</feature>
<evidence type="ECO:0000313" key="2">
    <source>
        <dbReference type="EMBL" id="KAK9111793.1"/>
    </source>
</evidence>